<dbReference type="AlphaFoldDB" id="A0A4R8DFG8"/>
<reference evidence="2 3" key="1">
    <citation type="submission" date="2019-03" db="EMBL/GenBank/DDBJ databases">
        <title>Genomic Encyclopedia of Type Strains, Phase IV (KMG-IV): sequencing the most valuable type-strain genomes for metagenomic binning, comparative biology and taxonomic classification.</title>
        <authorList>
            <person name="Goeker M."/>
        </authorList>
    </citation>
    <scope>NUCLEOTIDE SEQUENCE [LARGE SCALE GENOMIC DNA]</scope>
    <source>
        <strain evidence="2 3">DSM 100059</strain>
    </source>
</reference>
<feature type="transmembrane region" description="Helical" evidence="1">
    <location>
        <begin position="381"/>
        <end position="404"/>
    </location>
</feature>
<keyword evidence="1" id="KW-0812">Transmembrane</keyword>
<gene>
    <name evidence="2" type="ORF">EDB95_4167</name>
</gene>
<feature type="transmembrane region" description="Helical" evidence="1">
    <location>
        <begin position="310"/>
        <end position="331"/>
    </location>
</feature>
<dbReference type="EMBL" id="SODV01000002">
    <property type="protein sequence ID" value="TDW96339.1"/>
    <property type="molecule type" value="Genomic_DNA"/>
</dbReference>
<keyword evidence="3" id="KW-1185">Reference proteome</keyword>
<evidence type="ECO:0000313" key="3">
    <source>
        <dbReference type="Proteomes" id="UP000294498"/>
    </source>
</evidence>
<accession>A0A4R8DFG8</accession>
<feature type="transmembrane region" description="Helical" evidence="1">
    <location>
        <begin position="343"/>
        <end position="369"/>
    </location>
</feature>
<keyword evidence="1" id="KW-0472">Membrane</keyword>
<proteinExistence type="predicted"/>
<comment type="caution">
    <text evidence="2">The sequence shown here is derived from an EMBL/GenBank/DDBJ whole genome shotgun (WGS) entry which is preliminary data.</text>
</comment>
<keyword evidence="1" id="KW-1133">Transmembrane helix</keyword>
<dbReference type="Proteomes" id="UP000294498">
    <property type="component" value="Unassembled WGS sequence"/>
</dbReference>
<organism evidence="2 3">
    <name type="scientific">Dinghuibacter silviterrae</name>
    <dbReference type="NCBI Taxonomy" id="1539049"/>
    <lineage>
        <taxon>Bacteria</taxon>
        <taxon>Pseudomonadati</taxon>
        <taxon>Bacteroidota</taxon>
        <taxon>Chitinophagia</taxon>
        <taxon>Chitinophagales</taxon>
        <taxon>Chitinophagaceae</taxon>
        <taxon>Dinghuibacter</taxon>
    </lineage>
</organism>
<evidence type="ECO:0000313" key="2">
    <source>
        <dbReference type="EMBL" id="TDW96339.1"/>
    </source>
</evidence>
<name>A0A4R8DFG8_9BACT</name>
<dbReference type="RefSeq" id="WP_162852705.1">
    <property type="nucleotide sequence ID" value="NZ_SODV01000002.1"/>
</dbReference>
<feature type="transmembrane region" description="Helical" evidence="1">
    <location>
        <begin position="86"/>
        <end position="103"/>
    </location>
</feature>
<sequence>MSHLTERTEKNCLNCGTEVIGRYCHVCGQENLEPKETVLHLVTHFVNDITHFDGKFFSTLKYLLFKPGFLSEEYIRGRRMSYLHPIRLYVFTSAIFFLVFFSLNGANTVDIKDEGPAFVQLNTKLGKLQKELAAETNAGDRSDDQENITSTQKKIVKQGLALAKKAASGQSIAGDTAGLAAAGGQYTFDSLVADVKRHPGEIVMITDDNDSTNYNLGLAGEHLPDRVSAYDSMETALPPTGQHSAFVRYVNRRLVAMTEKRHRDPERFKEETKESILHTFPKILFVSLPLFALFLRLLNVSKRRRKQFFYVDHGIFTIHLYVATFIVMLVILPLQKLKDNYNIGWLAAVMTILVLSVFVYEYIAMLRFYKQGWFKTFVKFCLLNTAAAILLGLLTAVFSVWAVMSI</sequence>
<feature type="transmembrane region" description="Helical" evidence="1">
    <location>
        <begin position="279"/>
        <end position="298"/>
    </location>
</feature>
<dbReference type="InterPro" id="IPR022134">
    <property type="entry name" value="DUF3667"/>
</dbReference>
<protein>
    <submittedName>
        <fullName evidence="2">Uncharacterized protein DUF3667</fullName>
    </submittedName>
</protein>
<dbReference type="Pfam" id="PF12412">
    <property type="entry name" value="DUF3667"/>
    <property type="match status" value="1"/>
</dbReference>
<evidence type="ECO:0000256" key="1">
    <source>
        <dbReference type="SAM" id="Phobius"/>
    </source>
</evidence>